<feature type="transmembrane region" description="Helical" evidence="2">
    <location>
        <begin position="188"/>
        <end position="211"/>
    </location>
</feature>
<organism evidence="4 5">
    <name type="scientific">Boletus edulis BED1</name>
    <dbReference type="NCBI Taxonomy" id="1328754"/>
    <lineage>
        <taxon>Eukaryota</taxon>
        <taxon>Fungi</taxon>
        <taxon>Dikarya</taxon>
        <taxon>Basidiomycota</taxon>
        <taxon>Agaricomycotina</taxon>
        <taxon>Agaricomycetes</taxon>
        <taxon>Agaricomycetidae</taxon>
        <taxon>Boletales</taxon>
        <taxon>Boletineae</taxon>
        <taxon>Boletaceae</taxon>
        <taxon>Boletoideae</taxon>
        <taxon>Boletus</taxon>
    </lineage>
</organism>
<keyword evidence="2" id="KW-0472">Membrane</keyword>
<proteinExistence type="predicted"/>
<reference evidence="4" key="2">
    <citation type="journal article" date="2020" name="Nat. Commun.">
        <title>Large-scale genome sequencing of mycorrhizal fungi provides insights into the early evolution of symbiotic traits.</title>
        <authorList>
            <person name="Miyauchi S."/>
            <person name="Kiss E."/>
            <person name="Kuo A."/>
            <person name="Drula E."/>
            <person name="Kohler A."/>
            <person name="Sanchez-Garcia M."/>
            <person name="Morin E."/>
            <person name="Andreopoulos B."/>
            <person name="Barry K.W."/>
            <person name="Bonito G."/>
            <person name="Buee M."/>
            <person name="Carver A."/>
            <person name="Chen C."/>
            <person name="Cichocki N."/>
            <person name="Clum A."/>
            <person name="Culley D."/>
            <person name="Crous P.W."/>
            <person name="Fauchery L."/>
            <person name="Girlanda M."/>
            <person name="Hayes R.D."/>
            <person name="Keri Z."/>
            <person name="LaButti K."/>
            <person name="Lipzen A."/>
            <person name="Lombard V."/>
            <person name="Magnuson J."/>
            <person name="Maillard F."/>
            <person name="Murat C."/>
            <person name="Nolan M."/>
            <person name="Ohm R.A."/>
            <person name="Pangilinan J."/>
            <person name="Pereira M.F."/>
            <person name="Perotto S."/>
            <person name="Peter M."/>
            <person name="Pfister S."/>
            <person name="Riley R."/>
            <person name="Sitrit Y."/>
            <person name="Stielow J.B."/>
            <person name="Szollosi G."/>
            <person name="Zifcakova L."/>
            <person name="Stursova M."/>
            <person name="Spatafora J.W."/>
            <person name="Tedersoo L."/>
            <person name="Vaario L.M."/>
            <person name="Yamada A."/>
            <person name="Yan M."/>
            <person name="Wang P."/>
            <person name="Xu J."/>
            <person name="Bruns T."/>
            <person name="Baldrian P."/>
            <person name="Vilgalys R."/>
            <person name="Dunand C."/>
            <person name="Henrissat B."/>
            <person name="Grigoriev I.V."/>
            <person name="Hibbett D."/>
            <person name="Nagy L.G."/>
            <person name="Martin F.M."/>
        </authorList>
    </citation>
    <scope>NUCLEOTIDE SEQUENCE</scope>
    <source>
        <strain evidence="4">BED1</strain>
    </source>
</reference>
<dbReference type="AlphaFoldDB" id="A0AAD4GMK5"/>
<feature type="transmembrane region" description="Helical" evidence="2">
    <location>
        <begin position="106"/>
        <end position="125"/>
    </location>
</feature>
<keyword evidence="5" id="KW-1185">Reference proteome</keyword>
<keyword evidence="2" id="KW-0812">Transmembrane</keyword>
<keyword evidence="2" id="KW-1133">Transmembrane helix</keyword>
<evidence type="ECO:0000256" key="2">
    <source>
        <dbReference type="SAM" id="Phobius"/>
    </source>
</evidence>
<evidence type="ECO:0000256" key="1">
    <source>
        <dbReference type="SAM" id="MobiDB-lite"/>
    </source>
</evidence>
<dbReference type="Pfam" id="PF20151">
    <property type="entry name" value="DUF6533"/>
    <property type="match status" value="1"/>
</dbReference>
<feature type="transmembrane region" description="Helical" evidence="2">
    <location>
        <begin position="232"/>
        <end position="249"/>
    </location>
</feature>
<gene>
    <name evidence="4" type="ORF">L210DRAFT_2064774</name>
</gene>
<dbReference type="InterPro" id="IPR045340">
    <property type="entry name" value="DUF6533"/>
</dbReference>
<dbReference type="EMBL" id="WHUW01000001">
    <property type="protein sequence ID" value="KAF8452918.1"/>
    <property type="molecule type" value="Genomic_DNA"/>
</dbReference>
<feature type="transmembrane region" description="Helical" evidence="2">
    <location>
        <begin position="70"/>
        <end position="91"/>
    </location>
</feature>
<evidence type="ECO:0000313" key="5">
    <source>
        <dbReference type="Proteomes" id="UP001194468"/>
    </source>
</evidence>
<dbReference type="Proteomes" id="UP001194468">
    <property type="component" value="Unassembled WGS sequence"/>
</dbReference>
<name>A0AAD4GMK5_BOLED</name>
<accession>A0AAD4GMK5</accession>
<feature type="transmembrane region" description="Helical" evidence="2">
    <location>
        <begin position="12"/>
        <end position="32"/>
    </location>
</feature>
<evidence type="ECO:0000259" key="3">
    <source>
        <dbReference type="Pfam" id="PF20151"/>
    </source>
</evidence>
<sequence length="362" mass="40717">MSSDVQSTLQLFVLNNYLSLAGVTAVVYDYVLTFSREVSHPFFTSVSCLIMYKVEYIWCQPWTWVSTMFVVVRYIGLYFIVTAALIGTSFVPGPREVGKLMYLSCYWAFFVFLSTADVLMILRVYAMWNRSKTILRVLLLVFIIQTLISGILEGIYLNPNTHLSVTTIRIQDFSVCDNSTADKGFYGVYYVAARLALSALLAILAIIQTLKQSFEMYKATKQCQPNRYMQKLVKEGILYFIVNVLYQIGDLVRMTGFPEDTAYFFLKAFICTALYIPIPWFVINIRELYDRDIRGRFHVDTGFGVVSPLNAGADTTVSAMAFAAVNQGPEVEGGKDTSGDLEMGRRVHGSGSNESPSIGGRE</sequence>
<evidence type="ECO:0000313" key="4">
    <source>
        <dbReference type="EMBL" id="KAF8452918.1"/>
    </source>
</evidence>
<comment type="caution">
    <text evidence="4">The sequence shown here is derived from an EMBL/GenBank/DDBJ whole genome shotgun (WGS) entry which is preliminary data.</text>
</comment>
<feature type="region of interest" description="Disordered" evidence="1">
    <location>
        <begin position="329"/>
        <end position="362"/>
    </location>
</feature>
<protein>
    <recommendedName>
        <fullName evidence="3">DUF6533 domain-containing protein</fullName>
    </recommendedName>
</protein>
<feature type="domain" description="DUF6533" evidence="3">
    <location>
        <begin position="17"/>
        <end position="77"/>
    </location>
</feature>
<feature type="transmembrane region" description="Helical" evidence="2">
    <location>
        <begin position="137"/>
        <end position="157"/>
    </location>
</feature>
<feature type="transmembrane region" description="Helical" evidence="2">
    <location>
        <begin position="261"/>
        <end position="283"/>
    </location>
</feature>
<feature type="transmembrane region" description="Helical" evidence="2">
    <location>
        <begin position="38"/>
        <end position="58"/>
    </location>
</feature>
<reference evidence="4" key="1">
    <citation type="submission" date="2019-10" db="EMBL/GenBank/DDBJ databases">
        <authorList>
            <consortium name="DOE Joint Genome Institute"/>
            <person name="Kuo A."/>
            <person name="Miyauchi S."/>
            <person name="Kiss E."/>
            <person name="Drula E."/>
            <person name="Kohler A."/>
            <person name="Sanchez-Garcia M."/>
            <person name="Andreopoulos B."/>
            <person name="Barry K.W."/>
            <person name="Bonito G."/>
            <person name="Buee M."/>
            <person name="Carver A."/>
            <person name="Chen C."/>
            <person name="Cichocki N."/>
            <person name="Clum A."/>
            <person name="Culley D."/>
            <person name="Crous P.W."/>
            <person name="Fauchery L."/>
            <person name="Girlanda M."/>
            <person name="Hayes R."/>
            <person name="Keri Z."/>
            <person name="LaButti K."/>
            <person name="Lipzen A."/>
            <person name="Lombard V."/>
            <person name="Magnuson J."/>
            <person name="Maillard F."/>
            <person name="Morin E."/>
            <person name="Murat C."/>
            <person name="Nolan M."/>
            <person name="Ohm R."/>
            <person name="Pangilinan J."/>
            <person name="Pereira M."/>
            <person name="Perotto S."/>
            <person name="Peter M."/>
            <person name="Riley R."/>
            <person name="Sitrit Y."/>
            <person name="Stielow B."/>
            <person name="Szollosi G."/>
            <person name="Zifcakova L."/>
            <person name="Stursova M."/>
            <person name="Spatafora J.W."/>
            <person name="Tedersoo L."/>
            <person name="Vaario L.-M."/>
            <person name="Yamada A."/>
            <person name="Yan M."/>
            <person name="Wang P."/>
            <person name="Xu J."/>
            <person name="Bruns T."/>
            <person name="Baldrian P."/>
            <person name="Vilgalys R."/>
            <person name="Henrissat B."/>
            <person name="Grigoriev I.V."/>
            <person name="Hibbett D."/>
            <person name="Nagy L.G."/>
            <person name="Martin F.M."/>
        </authorList>
    </citation>
    <scope>NUCLEOTIDE SEQUENCE</scope>
    <source>
        <strain evidence="4">BED1</strain>
    </source>
</reference>
<feature type="compositionally biased region" description="Basic and acidic residues" evidence="1">
    <location>
        <begin position="332"/>
        <end position="345"/>
    </location>
</feature>